<keyword evidence="4" id="KW-0067">ATP-binding</keyword>
<protein>
    <recommendedName>
        <fullName evidence="5">Thiamine diphosphokinase</fullName>
        <ecNumber evidence="5">2.7.6.2</ecNumber>
    </recommendedName>
</protein>
<evidence type="ECO:0000256" key="4">
    <source>
        <dbReference type="ARBA" id="ARBA00022840"/>
    </source>
</evidence>
<evidence type="ECO:0000256" key="2">
    <source>
        <dbReference type="ARBA" id="ARBA00022741"/>
    </source>
</evidence>
<reference evidence="7" key="1">
    <citation type="journal article" date="2014" name="Genome Announc.">
        <title>Draft Genome Sequence of Lactobacillus oryzae Strain SG293T.</title>
        <authorList>
            <person name="Tanizawa Y."/>
            <person name="Fujisawa T."/>
            <person name="Mochizuki T."/>
            <person name="Kaminuma E."/>
            <person name="Nakamura Y."/>
            <person name="Tohno M."/>
        </authorList>
    </citation>
    <scope>NUCLEOTIDE SEQUENCE [LARGE SCALE GENOMIC DNA]</scope>
    <source>
        <strain evidence="7">SG293</strain>
    </source>
</reference>
<dbReference type="SUPFAM" id="SSF63999">
    <property type="entry name" value="Thiamin pyrophosphokinase, catalytic domain"/>
    <property type="match status" value="1"/>
</dbReference>
<evidence type="ECO:0000256" key="1">
    <source>
        <dbReference type="ARBA" id="ARBA00022679"/>
    </source>
</evidence>
<feature type="domain" description="Thiamin pyrophosphokinase thiamin-binding" evidence="6">
    <location>
        <begin position="145"/>
        <end position="208"/>
    </location>
</feature>
<dbReference type="InterPro" id="IPR007371">
    <property type="entry name" value="TPK_catalytic"/>
</dbReference>
<evidence type="ECO:0000313" key="8">
    <source>
        <dbReference type="Proteomes" id="UP000028700"/>
    </source>
</evidence>
<dbReference type="Pfam" id="PF04263">
    <property type="entry name" value="TPK_catalytic"/>
    <property type="match status" value="1"/>
</dbReference>
<dbReference type="GO" id="GO:0004788">
    <property type="term" value="F:thiamine diphosphokinase activity"/>
    <property type="evidence" value="ECO:0007669"/>
    <property type="project" value="UniProtKB-UniRule"/>
</dbReference>
<dbReference type="Pfam" id="PF04265">
    <property type="entry name" value="TPK_B1_binding"/>
    <property type="match status" value="1"/>
</dbReference>
<keyword evidence="2" id="KW-0547">Nucleotide-binding</keyword>
<dbReference type="eggNOG" id="COG1564">
    <property type="taxonomic scope" value="Bacteria"/>
</dbReference>
<dbReference type="CDD" id="cd07995">
    <property type="entry name" value="TPK"/>
    <property type="match status" value="1"/>
</dbReference>
<evidence type="ECO:0000259" key="6">
    <source>
        <dbReference type="SMART" id="SM00983"/>
    </source>
</evidence>
<accession>A0A081BFU9</accession>
<keyword evidence="8" id="KW-1185">Reference proteome</keyword>
<dbReference type="AlphaFoldDB" id="A0A081BFU9"/>
<dbReference type="SMART" id="SM00983">
    <property type="entry name" value="TPK_B1_binding"/>
    <property type="match status" value="1"/>
</dbReference>
<dbReference type="Gene3D" id="3.40.50.10240">
    <property type="entry name" value="Thiamin pyrophosphokinase, catalytic domain"/>
    <property type="match status" value="1"/>
</dbReference>
<keyword evidence="3 7" id="KW-0418">Kinase</keyword>
<proteinExistence type="predicted"/>
<dbReference type="STRING" id="1291743.LOSG293_010150"/>
<name>A0A081BFU9_9LACO</name>
<dbReference type="RefSeq" id="WP_034525559.1">
    <property type="nucleotide sequence ID" value="NZ_BBAZ01000002.1"/>
</dbReference>
<dbReference type="InterPro" id="IPR036759">
    <property type="entry name" value="TPK_catalytic_sf"/>
</dbReference>
<dbReference type="GO" id="GO:0030975">
    <property type="term" value="F:thiamine binding"/>
    <property type="evidence" value="ECO:0007669"/>
    <property type="project" value="InterPro"/>
</dbReference>
<dbReference type="GO" id="GO:0006772">
    <property type="term" value="P:thiamine metabolic process"/>
    <property type="evidence" value="ECO:0007669"/>
    <property type="project" value="UniProtKB-UniRule"/>
</dbReference>
<dbReference type="GO" id="GO:0009229">
    <property type="term" value="P:thiamine diphosphate biosynthetic process"/>
    <property type="evidence" value="ECO:0007669"/>
    <property type="project" value="InterPro"/>
</dbReference>
<dbReference type="InterPro" id="IPR007373">
    <property type="entry name" value="Thiamin_PyroPKinase_B1-bd"/>
</dbReference>
<dbReference type="EMBL" id="BBJM01000001">
    <property type="protein sequence ID" value="GAK46917.1"/>
    <property type="molecule type" value="Genomic_DNA"/>
</dbReference>
<evidence type="ECO:0000313" key="7">
    <source>
        <dbReference type="EMBL" id="GAK46917.1"/>
    </source>
</evidence>
<organism evidence="7 8">
    <name type="scientific">Secundilactobacillus oryzae JCM 18671</name>
    <dbReference type="NCBI Taxonomy" id="1291743"/>
    <lineage>
        <taxon>Bacteria</taxon>
        <taxon>Bacillati</taxon>
        <taxon>Bacillota</taxon>
        <taxon>Bacilli</taxon>
        <taxon>Lactobacillales</taxon>
        <taxon>Lactobacillaceae</taxon>
        <taxon>Secundilactobacillus</taxon>
    </lineage>
</organism>
<dbReference type="GO" id="GO:0005524">
    <property type="term" value="F:ATP binding"/>
    <property type="evidence" value="ECO:0007669"/>
    <property type="project" value="UniProtKB-KW"/>
</dbReference>
<sequence length="217" mass="24880">MEVLNLLVGGPIENWPAELKHNKIEGPWIGVDRGSLRLLERGITPIVAVGDYDSLGSQEFDLVKEKVQDIRQAVPEKDETDTELAVTVALREFKVDRLDIYGATGGRLDHFLANLFLVLKDRYRTDAPKIRFIDRSNTISFYLPGEYEIEKETDKRYLAFIPLTPIKHLTLLDEKYRLKDEEIRFPISYASNEFVGDMGHFSFDSGLMCVIQSKDVR</sequence>
<dbReference type="OrthoDB" id="9804377at2"/>
<dbReference type="InterPro" id="IPR006282">
    <property type="entry name" value="Thi_PPkinase"/>
</dbReference>
<dbReference type="PANTHER" id="PTHR41299:SF1">
    <property type="entry name" value="THIAMINE PYROPHOSPHOKINASE"/>
    <property type="match status" value="1"/>
</dbReference>
<dbReference type="PANTHER" id="PTHR41299">
    <property type="entry name" value="THIAMINE PYROPHOSPHOKINASE"/>
    <property type="match status" value="1"/>
</dbReference>
<dbReference type="InterPro" id="IPR053149">
    <property type="entry name" value="TPK"/>
</dbReference>
<dbReference type="NCBIfam" id="TIGR01378">
    <property type="entry name" value="thi_PPkinase"/>
    <property type="match status" value="1"/>
</dbReference>
<dbReference type="Proteomes" id="UP000028700">
    <property type="component" value="Unassembled WGS sequence"/>
</dbReference>
<dbReference type="GO" id="GO:0016301">
    <property type="term" value="F:kinase activity"/>
    <property type="evidence" value="ECO:0007669"/>
    <property type="project" value="UniProtKB-KW"/>
</dbReference>
<evidence type="ECO:0000256" key="3">
    <source>
        <dbReference type="ARBA" id="ARBA00022777"/>
    </source>
</evidence>
<evidence type="ECO:0000256" key="5">
    <source>
        <dbReference type="NCBIfam" id="TIGR01378"/>
    </source>
</evidence>
<gene>
    <name evidence="7" type="ORF">LOSG293_010150</name>
</gene>
<dbReference type="EC" id="2.7.6.2" evidence="5"/>
<keyword evidence="1" id="KW-0808">Transferase</keyword>
<comment type="caution">
    <text evidence="7">The sequence shown here is derived from an EMBL/GenBank/DDBJ whole genome shotgun (WGS) entry which is preliminary data.</text>
</comment>